<dbReference type="InterPro" id="IPR016541">
    <property type="entry name" value="UCP008505"/>
</dbReference>
<dbReference type="Pfam" id="PF14367">
    <property type="entry name" value="DUF4411"/>
    <property type="match status" value="1"/>
</dbReference>
<dbReference type="RefSeq" id="WP_067088823.1">
    <property type="nucleotide sequence ID" value="NZ_LWMV01000011.1"/>
</dbReference>
<evidence type="ECO:0000313" key="1">
    <source>
        <dbReference type="EMBL" id="KZX16425.1"/>
    </source>
</evidence>
<dbReference type="PIRSF" id="PIRSF008505">
    <property type="entry name" value="UCP008505"/>
    <property type="match status" value="1"/>
</dbReference>
<name>A0A166E9P6_9EURY</name>
<evidence type="ECO:0000313" key="2">
    <source>
        <dbReference type="Proteomes" id="UP000077245"/>
    </source>
</evidence>
<dbReference type="EMBL" id="LWMV01000011">
    <property type="protein sequence ID" value="KZX16425.1"/>
    <property type="molecule type" value="Genomic_DNA"/>
</dbReference>
<dbReference type="OrthoDB" id="77844at2157"/>
<organism evidence="1 2">
    <name type="scientific">Methanobrevibacter curvatus</name>
    <dbReference type="NCBI Taxonomy" id="49547"/>
    <lineage>
        <taxon>Archaea</taxon>
        <taxon>Methanobacteriati</taxon>
        <taxon>Methanobacteriota</taxon>
        <taxon>Methanomada group</taxon>
        <taxon>Methanobacteria</taxon>
        <taxon>Methanobacteriales</taxon>
        <taxon>Methanobacteriaceae</taxon>
        <taxon>Methanobrevibacter</taxon>
    </lineage>
</organism>
<evidence type="ECO:0008006" key="3">
    <source>
        <dbReference type="Google" id="ProtNLM"/>
    </source>
</evidence>
<reference evidence="1 2" key="1">
    <citation type="submission" date="2016-04" db="EMBL/GenBank/DDBJ databases">
        <title>Genome sequence of Methanobrevibacter curvatus DSM 11111.</title>
        <authorList>
            <person name="Poehlein A."/>
            <person name="Seedorf H."/>
            <person name="Daniel R."/>
        </authorList>
    </citation>
    <scope>NUCLEOTIDE SEQUENCE [LARGE SCALE GENOMIC DNA]</scope>
    <source>
        <strain evidence="1 2">DSM 11111</strain>
    </source>
</reference>
<dbReference type="PATRIC" id="fig|49547.3.peg.94"/>
<accession>A0A166E9P6</accession>
<sequence length="150" mass="17766">MCFIIDTDSLIHLKRNYPTNVFISLWDNIEDMILNKELISLKEVQTELSTEDRNFWTTFHDMTGNFFIDASNEEMDNLKELEGFKVYDTLWCDGESLADPILICVGLHNDYTIITQENQRSEMRIPFVCNKLGVNYLNTNQFFENQNWKF</sequence>
<dbReference type="STRING" id="49547.MBCUR_00890"/>
<protein>
    <recommendedName>
        <fullName evidence="3">DUF4411 family protein</fullName>
    </recommendedName>
</protein>
<keyword evidence="2" id="KW-1185">Reference proteome</keyword>
<proteinExistence type="predicted"/>
<gene>
    <name evidence="1" type="ORF">MBCUR_00890</name>
</gene>
<dbReference type="AlphaFoldDB" id="A0A166E9P6"/>
<dbReference type="Proteomes" id="UP000077245">
    <property type="component" value="Unassembled WGS sequence"/>
</dbReference>
<comment type="caution">
    <text evidence="1">The sequence shown here is derived from an EMBL/GenBank/DDBJ whole genome shotgun (WGS) entry which is preliminary data.</text>
</comment>